<accession>A0A7N2R7D1</accession>
<organism evidence="3 4">
    <name type="scientific">Quercus lobata</name>
    <name type="common">Valley oak</name>
    <dbReference type="NCBI Taxonomy" id="97700"/>
    <lineage>
        <taxon>Eukaryota</taxon>
        <taxon>Viridiplantae</taxon>
        <taxon>Streptophyta</taxon>
        <taxon>Embryophyta</taxon>
        <taxon>Tracheophyta</taxon>
        <taxon>Spermatophyta</taxon>
        <taxon>Magnoliopsida</taxon>
        <taxon>eudicotyledons</taxon>
        <taxon>Gunneridae</taxon>
        <taxon>Pentapetalae</taxon>
        <taxon>rosids</taxon>
        <taxon>fabids</taxon>
        <taxon>Fagales</taxon>
        <taxon>Fagaceae</taxon>
        <taxon>Quercus</taxon>
    </lineage>
</organism>
<keyword evidence="4" id="KW-1185">Reference proteome</keyword>
<dbReference type="Proteomes" id="UP000594261">
    <property type="component" value="Chromosome 7"/>
</dbReference>
<dbReference type="EMBL" id="LRBV02000007">
    <property type="status" value="NOT_ANNOTATED_CDS"/>
    <property type="molecule type" value="Genomic_DNA"/>
</dbReference>
<dbReference type="AlphaFoldDB" id="A0A7N2R7D1"/>
<dbReference type="InParanoid" id="A0A7N2R7D1"/>
<reference evidence="3 4" key="1">
    <citation type="journal article" date="2016" name="G3 (Bethesda)">
        <title>First Draft Assembly and Annotation of the Genome of a California Endemic Oak Quercus lobata Nee (Fagaceae).</title>
        <authorList>
            <person name="Sork V.L."/>
            <person name="Fitz-Gibbon S.T."/>
            <person name="Puiu D."/>
            <person name="Crepeau M."/>
            <person name="Gugger P.F."/>
            <person name="Sherman R."/>
            <person name="Stevens K."/>
            <person name="Langley C.H."/>
            <person name="Pellegrini M."/>
            <person name="Salzberg S.L."/>
        </authorList>
    </citation>
    <scope>NUCLEOTIDE SEQUENCE [LARGE SCALE GENOMIC DNA]</scope>
    <source>
        <strain evidence="3 4">cv. SW786</strain>
    </source>
</reference>
<dbReference type="Gramene" id="QL07p008955:mrna">
    <property type="protein sequence ID" value="QL07p008955:mrna"/>
    <property type="gene ID" value="QL07p008955"/>
</dbReference>
<sequence>MDDLAQRWQKLSLSVNEGNKVDLTVKKKAGEHVLAAKFLTHRNVNLEAVARTFRPLWRMRGNFKVNVAGNNKVLFDFEFKVDAIKVLMGESWTFDRHLVVLKSIGESLGAMIVPKDSSEMRGGNFMRVQVTLSHDDKDCTLWLQSNGTLAVEDRQFGPWIRATQFNYSEKSVVEAQSPNGSPQNEMSQRTATMTGNSKLNSVLDKGLEDNEEIMLLDVLVLVAGSTHMDNEWRKDTMGLEKCGEAISECEFQVGWTVGEKNKVGGRVGSNKCGEKKRGKTKQSHASVARTQDSNAHGVGPKKTTWTRIPQQSKSSSKSDSVVTGPKRKISEQNEEVEEALMTVKKYGMEEEVVPGNMTIQSLLVEATVQSRREQ</sequence>
<evidence type="ECO:0000313" key="4">
    <source>
        <dbReference type="Proteomes" id="UP000594261"/>
    </source>
</evidence>
<feature type="region of interest" description="Disordered" evidence="1">
    <location>
        <begin position="260"/>
        <end position="334"/>
    </location>
</feature>
<feature type="compositionally biased region" description="Polar residues" evidence="1">
    <location>
        <begin position="283"/>
        <end position="294"/>
    </location>
</feature>
<evidence type="ECO:0000313" key="3">
    <source>
        <dbReference type="EnsemblPlants" id="QL07p008955:mrna"/>
    </source>
</evidence>
<feature type="domain" description="DUF4283" evidence="2">
    <location>
        <begin position="32"/>
        <end position="102"/>
    </location>
</feature>
<proteinExistence type="predicted"/>
<name>A0A7N2R7D1_QUELO</name>
<dbReference type="EnsemblPlants" id="QL07p008955:mrna">
    <property type="protein sequence ID" value="QL07p008955:mrna"/>
    <property type="gene ID" value="QL07p008955"/>
</dbReference>
<dbReference type="Pfam" id="PF14111">
    <property type="entry name" value="DUF4283"/>
    <property type="match status" value="1"/>
</dbReference>
<evidence type="ECO:0000256" key="1">
    <source>
        <dbReference type="SAM" id="MobiDB-lite"/>
    </source>
</evidence>
<dbReference type="InterPro" id="IPR025558">
    <property type="entry name" value="DUF4283"/>
</dbReference>
<reference evidence="3" key="2">
    <citation type="submission" date="2021-01" db="UniProtKB">
        <authorList>
            <consortium name="EnsemblPlants"/>
        </authorList>
    </citation>
    <scope>IDENTIFICATION</scope>
</reference>
<protein>
    <recommendedName>
        <fullName evidence="2">DUF4283 domain-containing protein</fullName>
    </recommendedName>
</protein>
<evidence type="ECO:0000259" key="2">
    <source>
        <dbReference type="Pfam" id="PF14111"/>
    </source>
</evidence>